<evidence type="ECO:0000256" key="2">
    <source>
        <dbReference type="ARBA" id="ARBA00005592"/>
    </source>
</evidence>
<keyword evidence="7" id="KW-1185">Reference proteome</keyword>
<evidence type="ECO:0000313" key="7">
    <source>
        <dbReference type="Proteomes" id="UP001396334"/>
    </source>
</evidence>
<protein>
    <recommendedName>
        <fullName evidence="8">Ripening-related protein 1</fullName>
    </recommendedName>
</protein>
<evidence type="ECO:0000256" key="5">
    <source>
        <dbReference type="SAM" id="SignalP"/>
    </source>
</evidence>
<keyword evidence="3" id="KW-0964">Secreted</keyword>
<comment type="caution">
    <text evidence="6">The sequence shown here is derived from an EMBL/GenBank/DDBJ whole genome shotgun (WGS) entry which is preliminary data.</text>
</comment>
<dbReference type="Pfam" id="PF24300">
    <property type="entry name" value="KWL1"/>
    <property type="match status" value="1"/>
</dbReference>
<accession>A0ABR2PDD2</accession>
<dbReference type="SUPFAM" id="SSF50685">
    <property type="entry name" value="Barwin-like endoglucanases"/>
    <property type="match status" value="1"/>
</dbReference>
<dbReference type="InterPro" id="IPR036908">
    <property type="entry name" value="RlpA-like_sf"/>
</dbReference>
<dbReference type="EMBL" id="JBBPBN010000063">
    <property type="protein sequence ID" value="KAK8986450.1"/>
    <property type="molecule type" value="Genomic_DNA"/>
</dbReference>
<feature type="signal peptide" evidence="5">
    <location>
        <begin position="1"/>
        <end position="24"/>
    </location>
</feature>
<evidence type="ECO:0000256" key="3">
    <source>
        <dbReference type="ARBA" id="ARBA00022525"/>
    </source>
</evidence>
<organism evidence="6 7">
    <name type="scientific">Hibiscus sabdariffa</name>
    <name type="common">roselle</name>
    <dbReference type="NCBI Taxonomy" id="183260"/>
    <lineage>
        <taxon>Eukaryota</taxon>
        <taxon>Viridiplantae</taxon>
        <taxon>Streptophyta</taxon>
        <taxon>Embryophyta</taxon>
        <taxon>Tracheophyta</taxon>
        <taxon>Spermatophyta</taxon>
        <taxon>Magnoliopsida</taxon>
        <taxon>eudicotyledons</taxon>
        <taxon>Gunneridae</taxon>
        <taxon>Pentapetalae</taxon>
        <taxon>rosids</taxon>
        <taxon>malvids</taxon>
        <taxon>Malvales</taxon>
        <taxon>Malvaceae</taxon>
        <taxon>Malvoideae</taxon>
        <taxon>Hibiscus</taxon>
    </lineage>
</organism>
<evidence type="ECO:0008006" key="8">
    <source>
        <dbReference type="Google" id="ProtNLM"/>
    </source>
</evidence>
<reference evidence="6 7" key="1">
    <citation type="journal article" date="2024" name="G3 (Bethesda)">
        <title>Genome assembly of Hibiscus sabdariffa L. provides insights into metabolisms of medicinal natural products.</title>
        <authorList>
            <person name="Kim T."/>
        </authorList>
    </citation>
    <scope>NUCLEOTIDE SEQUENCE [LARGE SCALE GENOMIC DNA]</scope>
    <source>
        <strain evidence="6">TK-2024</strain>
        <tissue evidence="6">Old leaves</tissue>
    </source>
</reference>
<evidence type="ECO:0000313" key="6">
    <source>
        <dbReference type="EMBL" id="KAK8986450.1"/>
    </source>
</evidence>
<proteinExistence type="inferred from homology"/>
<dbReference type="PANTHER" id="PTHR33191:SF77">
    <property type="entry name" value="RIPENING-RELATED PROTEIN 1"/>
    <property type="match status" value="1"/>
</dbReference>
<evidence type="ECO:0000256" key="1">
    <source>
        <dbReference type="ARBA" id="ARBA00004613"/>
    </source>
</evidence>
<dbReference type="Proteomes" id="UP001396334">
    <property type="component" value="Unassembled WGS sequence"/>
</dbReference>
<evidence type="ECO:0000256" key="4">
    <source>
        <dbReference type="ARBA" id="ARBA00022729"/>
    </source>
</evidence>
<dbReference type="PANTHER" id="PTHR33191">
    <property type="entry name" value="RIPENING-RELATED PROTEIN 2-RELATED"/>
    <property type="match status" value="1"/>
</dbReference>
<feature type="chain" id="PRO_5047089719" description="Ripening-related protein 1" evidence="5">
    <location>
        <begin position="25"/>
        <end position="187"/>
    </location>
</feature>
<sequence>MKKQTHAAVSVLVCFLFLFPSIQSQTCKPSGKIRAPKPRSGHCTIEDDPDCCKEGKLYTTYLCSPPVSNHTEATLTLDSFEAGGDGSATSKCDNRYHSDDKPIVALSTGWFGRKKRCFEYIDIHGNEKVVKAKVVDECDSTMGCDAEHDYYPPCCNNIVVASKAVWKALDVPFNQWGEMSIYWSDTK</sequence>
<gene>
    <name evidence="6" type="ORF">V6N11_010006</name>
</gene>
<keyword evidence="4 5" id="KW-0732">Signal</keyword>
<dbReference type="Gene3D" id="2.40.40.10">
    <property type="entry name" value="RlpA-like domain"/>
    <property type="match status" value="1"/>
</dbReference>
<comment type="subcellular location">
    <subcellularLocation>
        <location evidence="1">Secreted</location>
    </subcellularLocation>
</comment>
<dbReference type="InterPro" id="IPR039271">
    <property type="entry name" value="Kiwellin-like"/>
</dbReference>
<name>A0ABR2PDD2_9ROSI</name>
<comment type="similarity">
    <text evidence="2">Belongs to the kiwellin family.</text>
</comment>
<dbReference type="CDD" id="cd22270">
    <property type="entry name" value="DPBB_kiwellin-like"/>
    <property type="match status" value="1"/>
</dbReference>